<evidence type="ECO:0000313" key="1">
    <source>
        <dbReference type="EMBL" id="KAF2733155.1"/>
    </source>
</evidence>
<dbReference type="InterPro" id="IPR025893">
    <property type="entry name" value="Tocopherol_cyclase"/>
</dbReference>
<accession>A0A9P4V2C2</accession>
<dbReference type="OrthoDB" id="5421239at2759"/>
<dbReference type="PANTHER" id="PTHR35309">
    <property type="match status" value="1"/>
</dbReference>
<gene>
    <name evidence="1" type="ORF">EJ04DRAFT_535597</name>
</gene>
<organism evidence="1 2">
    <name type="scientific">Polyplosphaeria fusca</name>
    <dbReference type="NCBI Taxonomy" id="682080"/>
    <lineage>
        <taxon>Eukaryota</taxon>
        <taxon>Fungi</taxon>
        <taxon>Dikarya</taxon>
        <taxon>Ascomycota</taxon>
        <taxon>Pezizomycotina</taxon>
        <taxon>Dothideomycetes</taxon>
        <taxon>Pleosporomycetidae</taxon>
        <taxon>Pleosporales</taxon>
        <taxon>Tetraplosphaeriaceae</taxon>
        <taxon>Polyplosphaeria</taxon>
    </lineage>
</organism>
<dbReference type="PANTHER" id="PTHR35309:SF4">
    <property type="entry name" value="TOCOPHEROL CYCLASE"/>
    <property type="match status" value="1"/>
</dbReference>
<evidence type="ECO:0008006" key="3">
    <source>
        <dbReference type="Google" id="ProtNLM"/>
    </source>
</evidence>
<dbReference type="GO" id="GO:0009976">
    <property type="term" value="F:tocopherol cyclase activity"/>
    <property type="evidence" value="ECO:0007669"/>
    <property type="project" value="InterPro"/>
</dbReference>
<dbReference type="Proteomes" id="UP000799444">
    <property type="component" value="Unassembled WGS sequence"/>
</dbReference>
<comment type="caution">
    <text evidence="1">The sequence shown here is derived from an EMBL/GenBank/DDBJ whole genome shotgun (WGS) entry which is preliminary data.</text>
</comment>
<dbReference type="AlphaFoldDB" id="A0A9P4V2C2"/>
<protein>
    <recommendedName>
        <fullName evidence="3">Tocopherol cyclase</fullName>
    </recommendedName>
</protein>
<evidence type="ECO:0000313" key="2">
    <source>
        <dbReference type="Proteomes" id="UP000799444"/>
    </source>
</evidence>
<dbReference type="EMBL" id="ML996165">
    <property type="protein sequence ID" value="KAF2733155.1"/>
    <property type="molecule type" value="Genomic_DNA"/>
</dbReference>
<sequence>MEHFKAHPSSAFEGYYSKFDLPSGAHLALIICTIPRATQLPHMVSFTYYPRNGHPIFQREHWVSDIQRLNTGPGHAFELRAAGIGVMRCDDDSTTTYALECEEWSFEAKMTSHVPWGASKDTPEGWLAWLPLPLHWHVNSLASSCDFTLIIPSRGIEDAGIATLHQEKNWASSFPSAHMWVQARDGDRGICIAGGKILGMTAYILGYRSRDVNFDLMPPYALSVFDMSPFMSVRVDWESRVFFLRVQNLWNRIDVSARAPADERTWFGLSSPFAEGHRPNFCTESFLATVDVKLWERRWWGSWRQVRQEHFAGASLEFGGEYFSRKGKKRD</sequence>
<keyword evidence="2" id="KW-1185">Reference proteome</keyword>
<proteinExistence type="predicted"/>
<dbReference type="Pfam" id="PF14249">
    <property type="entry name" value="Tocopherol_cycl"/>
    <property type="match status" value="1"/>
</dbReference>
<reference evidence="1" key="1">
    <citation type="journal article" date="2020" name="Stud. Mycol.">
        <title>101 Dothideomycetes genomes: a test case for predicting lifestyles and emergence of pathogens.</title>
        <authorList>
            <person name="Haridas S."/>
            <person name="Albert R."/>
            <person name="Binder M."/>
            <person name="Bloem J."/>
            <person name="Labutti K."/>
            <person name="Salamov A."/>
            <person name="Andreopoulos B."/>
            <person name="Baker S."/>
            <person name="Barry K."/>
            <person name="Bills G."/>
            <person name="Bluhm B."/>
            <person name="Cannon C."/>
            <person name="Castanera R."/>
            <person name="Culley D."/>
            <person name="Daum C."/>
            <person name="Ezra D."/>
            <person name="Gonzalez J."/>
            <person name="Henrissat B."/>
            <person name="Kuo A."/>
            <person name="Liang C."/>
            <person name="Lipzen A."/>
            <person name="Lutzoni F."/>
            <person name="Magnuson J."/>
            <person name="Mondo S."/>
            <person name="Nolan M."/>
            <person name="Ohm R."/>
            <person name="Pangilinan J."/>
            <person name="Park H.-J."/>
            <person name="Ramirez L."/>
            <person name="Alfaro M."/>
            <person name="Sun H."/>
            <person name="Tritt A."/>
            <person name="Yoshinaga Y."/>
            <person name="Zwiers L.-H."/>
            <person name="Turgeon B."/>
            <person name="Goodwin S."/>
            <person name="Spatafora J."/>
            <person name="Crous P."/>
            <person name="Grigoriev I."/>
        </authorList>
    </citation>
    <scope>NUCLEOTIDE SEQUENCE</scope>
    <source>
        <strain evidence="1">CBS 125425</strain>
    </source>
</reference>
<name>A0A9P4V2C2_9PLEO</name>